<evidence type="ECO:0000313" key="2">
    <source>
        <dbReference type="Proteomes" id="UP001234297"/>
    </source>
</evidence>
<keyword evidence="2" id="KW-1185">Reference proteome</keyword>
<gene>
    <name evidence="1" type="ORF">MRB53_005583</name>
</gene>
<evidence type="ECO:0000313" key="1">
    <source>
        <dbReference type="EMBL" id="KAJ8643835.1"/>
    </source>
</evidence>
<protein>
    <submittedName>
        <fullName evidence="1">Uncharacterized protein</fullName>
    </submittedName>
</protein>
<organism evidence="1 2">
    <name type="scientific">Persea americana</name>
    <name type="common">Avocado</name>
    <dbReference type="NCBI Taxonomy" id="3435"/>
    <lineage>
        <taxon>Eukaryota</taxon>
        <taxon>Viridiplantae</taxon>
        <taxon>Streptophyta</taxon>
        <taxon>Embryophyta</taxon>
        <taxon>Tracheophyta</taxon>
        <taxon>Spermatophyta</taxon>
        <taxon>Magnoliopsida</taxon>
        <taxon>Magnoliidae</taxon>
        <taxon>Laurales</taxon>
        <taxon>Lauraceae</taxon>
        <taxon>Persea</taxon>
    </lineage>
</organism>
<dbReference type="EMBL" id="CM056810">
    <property type="protein sequence ID" value="KAJ8643835.1"/>
    <property type="molecule type" value="Genomic_DNA"/>
</dbReference>
<accession>A0ACC2MEG9</accession>
<name>A0ACC2MEG9_PERAE</name>
<sequence>MLSLAAMISISDIVFFHAMDMILYDHLVRTMGVDPEVTKQVITLWLWMESIGYPQLIRQISTYTDDALRRVVAEGEACLRALHSEMEYPVDSNDIPITAHLAKEPINLRFFRYNKDVVIQGIMNVSNKVCRIIFDDNIMRTAARDANHPMSIMASPTFKRQDGEGTSQQGASTTLGAPMAVAAPDQATDSSWLPCEMGQVMEKPLESSLNPYAMPWSPSLGKERLEQKLSKEPEHKRSIFLTFSTYYHFSKEEIVEFFISHWGNYIEKVMIERPLIASPVICGRVVFYSASIIPFILNGQPMVDFNVKGKFLRVYI</sequence>
<proteinExistence type="predicted"/>
<dbReference type="Proteomes" id="UP001234297">
    <property type="component" value="Chromosome 2"/>
</dbReference>
<comment type="caution">
    <text evidence="1">The sequence shown here is derived from an EMBL/GenBank/DDBJ whole genome shotgun (WGS) entry which is preliminary data.</text>
</comment>
<reference evidence="1 2" key="1">
    <citation type="journal article" date="2022" name="Hortic Res">
        <title>A haplotype resolved chromosomal level avocado genome allows analysis of novel avocado genes.</title>
        <authorList>
            <person name="Nath O."/>
            <person name="Fletcher S.J."/>
            <person name="Hayward A."/>
            <person name="Shaw L.M."/>
            <person name="Masouleh A.K."/>
            <person name="Furtado A."/>
            <person name="Henry R.J."/>
            <person name="Mitter N."/>
        </authorList>
    </citation>
    <scope>NUCLEOTIDE SEQUENCE [LARGE SCALE GENOMIC DNA]</scope>
    <source>
        <strain evidence="2">cv. Hass</strain>
    </source>
</reference>